<protein>
    <recommendedName>
        <fullName evidence="12">Cytochrome P450 monooxygenase</fullName>
    </recommendedName>
</protein>
<evidence type="ECO:0000256" key="1">
    <source>
        <dbReference type="ARBA" id="ARBA00001971"/>
    </source>
</evidence>
<dbReference type="InterPro" id="IPR036396">
    <property type="entry name" value="Cyt_P450_sf"/>
</dbReference>
<evidence type="ECO:0008006" key="12">
    <source>
        <dbReference type="Google" id="ProtNLM"/>
    </source>
</evidence>
<gene>
    <name evidence="10" type="ORF">E4U42_005786</name>
</gene>
<keyword evidence="5 9" id="KW-0479">Metal-binding</keyword>
<evidence type="ECO:0000256" key="2">
    <source>
        <dbReference type="ARBA" id="ARBA00005179"/>
    </source>
</evidence>
<dbReference type="AlphaFoldDB" id="A0A8K0NH70"/>
<evidence type="ECO:0000256" key="9">
    <source>
        <dbReference type="PIRSR" id="PIRSR602403-1"/>
    </source>
</evidence>
<sequence length="532" mass="60458">MSLSSEFTSLSHDSMETDGYRRLHILRADHLLPLVLLLVVLALYRHRTARRGLRDDVAALNSPKWYELKIVKQVRFLSNGIRELARARRLSQGSPFRLLTNTREIVVLPPSYADLLAYEDRLSFAKYFADEFDGDGKTPGLEPYTLIADPCKRVSKLVKKRLTRCLNNLPVAMSSEASFAIEHNLQDRHDWQEIVIHQAILDIIARMISRLFWDGDEVCRNEHWLSIMKNWSVNSVIAAFMINMAPSFLRPVIRRFSSRVHQARDDYRAARAFIEPLIKARRASRDQARAAGKEPPVFNDIVDWIDSENEELACDPVALQMVLNVAAVHTTAALVTNTLVFLASDPSTLTPLRQELAAVLPHNGCQAAALNNLKLMDSAMKECLRLKPPGVFGMHRAALQDMKLPNGLPIHKGDRVFVDIPHMRDLNMYESPDTFDMYRFLRMRSNPDLAIKAPLVNTSPEHLAFGHGAQACPGRFFAAVLSKVVLSHLLLKYDWKTVPGSETESLAIGLTKRINPKLRLFFRRRNQEFELP</sequence>
<dbReference type="EMBL" id="SRPY01000555">
    <property type="protein sequence ID" value="KAG5921591.1"/>
    <property type="molecule type" value="Genomic_DNA"/>
</dbReference>
<comment type="pathway">
    <text evidence="2">Secondary metabolite biosynthesis.</text>
</comment>
<dbReference type="GO" id="GO:0004497">
    <property type="term" value="F:monooxygenase activity"/>
    <property type="evidence" value="ECO:0007669"/>
    <property type="project" value="UniProtKB-KW"/>
</dbReference>
<dbReference type="InterPro" id="IPR001128">
    <property type="entry name" value="Cyt_P450"/>
</dbReference>
<proteinExistence type="inferred from homology"/>
<evidence type="ECO:0000313" key="11">
    <source>
        <dbReference type="Proteomes" id="UP000811619"/>
    </source>
</evidence>
<dbReference type="CDD" id="cd11041">
    <property type="entry name" value="CYP503A1-like"/>
    <property type="match status" value="1"/>
</dbReference>
<dbReference type="GO" id="GO:0020037">
    <property type="term" value="F:heme binding"/>
    <property type="evidence" value="ECO:0007669"/>
    <property type="project" value="InterPro"/>
</dbReference>
<feature type="binding site" description="axial binding residue" evidence="9">
    <location>
        <position position="472"/>
    </location>
    <ligand>
        <name>heme</name>
        <dbReference type="ChEBI" id="CHEBI:30413"/>
    </ligand>
    <ligandPart>
        <name>Fe</name>
        <dbReference type="ChEBI" id="CHEBI:18248"/>
    </ligandPart>
</feature>
<evidence type="ECO:0000256" key="5">
    <source>
        <dbReference type="ARBA" id="ARBA00022723"/>
    </source>
</evidence>
<dbReference type="InterPro" id="IPR002403">
    <property type="entry name" value="Cyt_P450_E_grp-IV"/>
</dbReference>
<dbReference type="OrthoDB" id="1844152at2759"/>
<evidence type="ECO:0000256" key="4">
    <source>
        <dbReference type="ARBA" id="ARBA00022617"/>
    </source>
</evidence>
<keyword evidence="7 9" id="KW-0408">Iron</keyword>
<dbReference type="PRINTS" id="PR00465">
    <property type="entry name" value="EP450IV"/>
</dbReference>
<comment type="caution">
    <text evidence="10">The sequence shown here is derived from an EMBL/GenBank/DDBJ whole genome shotgun (WGS) entry which is preliminary data.</text>
</comment>
<evidence type="ECO:0000256" key="3">
    <source>
        <dbReference type="ARBA" id="ARBA00010617"/>
    </source>
</evidence>
<dbReference type="Gene3D" id="1.10.630.10">
    <property type="entry name" value="Cytochrome P450"/>
    <property type="match status" value="1"/>
</dbReference>
<dbReference type="Pfam" id="PF00067">
    <property type="entry name" value="p450"/>
    <property type="match status" value="1"/>
</dbReference>
<comment type="similarity">
    <text evidence="3">Belongs to the cytochrome P450 family.</text>
</comment>
<dbReference type="SUPFAM" id="SSF48264">
    <property type="entry name" value="Cytochrome P450"/>
    <property type="match status" value="1"/>
</dbReference>
<name>A0A8K0NH70_9HYPO</name>
<comment type="cofactor">
    <cofactor evidence="1 9">
        <name>heme</name>
        <dbReference type="ChEBI" id="CHEBI:30413"/>
    </cofactor>
</comment>
<evidence type="ECO:0000256" key="6">
    <source>
        <dbReference type="ARBA" id="ARBA00023002"/>
    </source>
</evidence>
<dbReference type="Proteomes" id="UP000811619">
    <property type="component" value="Unassembled WGS sequence"/>
</dbReference>
<organism evidence="10 11">
    <name type="scientific">Claviceps africana</name>
    <dbReference type="NCBI Taxonomy" id="83212"/>
    <lineage>
        <taxon>Eukaryota</taxon>
        <taxon>Fungi</taxon>
        <taxon>Dikarya</taxon>
        <taxon>Ascomycota</taxon>
        <taxon>Pezizomycotina</taxon>
        <taxon>Sordariomycetes</taxon>
        <taxon>Hypocreomycetidae</taxon>
        <taxon>Hypocreales</taxon>
        <taxon>Clavicipitaceae</taxon>
        <taxon>Claviceps</taxon>
    </lineage>
</organism>
<reference evidence="10" key="1">
    <citation type="journal article" date="2020" name="bioRxiv">
        <title>Whole genome comparisons of ergot fungi reveals the divergence and evolution of species within the genus Claviceps are the result of varying mechanisms driving genome evolution and host range expansion.</title>
        <authorList>
            <person name="Wyka S.A."/>
            <person name="Mondo S.J."/>
            <person name="Liu M."/>
            <person name="Dettman J."/>
            <person name="Nalam V."/>
            <person name="Broders K.D."/>
        </authorList>
    </citation>
    <scope>NUCLEOTIDE SEQUENCE</scope>
    <source>
        <strain evidence="10">CCC 489</strain>
    </source>
</reference>
<dbReference type="PANTHER" id="PTHR46206:SF2">
    <property type="entry name" value="CYTOCHROME P450 MONOOXYGENASE AUSG-RELATED"/>
    <property type="match status" value="1"/>
</dbReference>
<keyword evidence="11" id="KW-1185">Reference proteome</keyword>
<evidence type="ECO:0000313" key="10">
    <source>
        <dbReference type="EMBL" id="KAG5921591.1"/>
    </source>
</evidence>
<evidence type="ECO:0000256" key="7">
    <source>
        <dbReference type="ARBA" id="ARBA00023004"/>
    </source>
</evidence>
<dbReference type="GO" id="GO:0016705">
    <property type="term" value="F:oxidoreductase activity, acting on paired donors, with incorporation or reduction of molecular oxygen"/>
    <property type="evidence" value="ECO:0007669"/>
    <property type="project" value="InterPro"/>
</dbReference>
<keyword evidence="6" id="KW-0560">Oxidoreductase</keyword>
<dbReference type="PANTHER" id="PTHR46206">
    <property type="entry name" value="CYTOCHROME P450"/>
    <property type="match status" value="1"/>
</dbReference>
<keyword evidence="4 9" id="KW-0349">Heme</keyword>
<accession>A0A8K0NH70</accession>
<evidence type="ECO:0000256" key="8">
    <source>
        <dbReference type="ARBA" id="ARBA00023033"/>
    </source>
</evidence>
<dbReference type="GO" id="GO:0005506">
    <property type="term" value="F:iron ion binding"/>
    <property type="evidence" value="ECO:0007669"/>
    <property type="project" value="InterPro"/>
</dbReference>
<keyword evidence="8" id="KW-0503">Monooxygenase</keyword>